<name>A0A401PIJ2_SCYTO</name>
<protein>
    <submittedName>
        <fullName evidence="2">Uncharacterized protein</fullName>
    </submittedName>
</protein>
<evidence type="ECO:0000313" key="3">
    <source>
        <dbReference type="Proteomes" id="UP000288216"/>
    </source>
</evidence>
<evidence type="ECO:0000313" key="2">
    <source>
        <dbReference type="EMBL" id="GCB72921.1"/>
    </source>
</evidence>
<reference evidence="2 3" key="1">
    <citation type="journal article" date="2018" name="Nat. Ecol. Evol.">
        <title>Shark genomes provide insights into elasmobranch evolution and the origin of vertebrates.</title>
        <authorList>
            <person name="Hara Y"/>
            <person name="Yamaguchi K"/>
            <person name="Onimaru K"/>
            <person name="Kadota M"/>
            <person name="Koyanagi M"/>
            <person name="Keeley SD"/>
            <person name="Tatsumi K"/>
            <person name="Tanaka K"/>
            <person name="Motone F"/>
            <person name="Kageyama Y"/>
            <person name="Nozu R"/>
            <person name="Adachi N"/>
            <person name="Nishimura O"/>
            <person name="Nakagawa R"/>
            <person name="Tanegashima C"/>
            <person name="Kiyatake I"/>
            <person name="Matsumoto R"/>
            <person name="Murakumo K"/>
            <person name="Nishida K"/>
            <person name="Terakita A"/>
            <person name="Kuratani S"/>
            <person name="Sato K"/>
            <person name="Hyodo S Kuraku.S."/>
        </authorList>
    </citation>
    <scope>NUCLEOTIDE SEQUENCE [LARGE SCALE GENOMIC DNA]</scope>
</reference>
<dbReference type="AlphaFoldDB" id="A0A401PIJ2"/>
<dbReference type="EMBL" id="BFAA01002218">
    <property type="protein sequence ID" value="GCB72921.1"/>
    <property type="molecule type" value="Genomic_DNA"/>
</dbReference>
<feature type="region of interest" description="Disordered" evidence="1">
    <location>
        <begin position="1"/>
        <end position="40"/>
    </location>
</feature>
<evidence type="ECO:0000256" key="1">
    <source>
        <dbReference type="SAM" id="MobiDB-lite"/>
    </source>
</evidence>
<feature type="compositionally biased region" description="Low complexity" evidence="1">
    <location>
        <begin position="1"/>
        <end position="13"/>
    </location>
</feature>
<dbReference type="Proteomes" id="UP000288216">
    <property type="component" value="Unassembled WGS sequence"/>
</dbReference>
<sequence>MEVSTLQQCSAEAAAEESEALQQADISDFDSDDQGNGVVEEGELSNGVTAVLEEEHSEHSGGEELLALSVENPAPRERQFVNCTDVTNDLLIRQLCDVVTEMAGSYEASARAQDQSLNHVS</sequence>
<organism evidence="2 3">
    <name type="scientific">Scyliorhinus torazame</name>
    <name type="common">Cloudy catshark</name>
    <name type="synonym">Catulus torazame</name>
    <dbReference type="NCBI Taxonomy" id="75743"/>
    <lineage>
        <taxon>Eukaryota</taxon>
        <taxon>Metazoa</taxon>
        <taxon>Chordata</taxon>
        <taxon>Craniata</taxon>
        <taxon>Vertebrata</taxon>
        <taxon>Chondrichthyes</taxon>
        <taxon>Elasmobranchii</taxon>
        <taxon>Galeomorphii</taxon>
        <taxon>Galeoidea</taxon>
        <taxon>Carcharhiniformes</taxon>
        <taxon>Scyliorhinidae</taxon>
        <taxon>Scyliorhinus</taxon>
    </lineage>
</organism>
<comment type="caution">
    <text evidence="2">The sequence shown here is derived from an EMBL/GenBank/DDBJ whole genome shotgun (WGS) entry which is preliminary data.</text>
</comment>
<keyword evidence="3" id="KW-1185">Reference proteome</keyword>
<proteinExistence type="predicted"/>
<accession>A0A401PIJ2</accession>
<gene>
    <name evidence="2" type="ORF">scyTo_0006536</name>
</gene>